<keyword evidence="2" id="KW-1185">Reference proteome</keyword>
<dbReference type="Proteomes" id="UP000001208">
    <property type="component" value="Chromosome"/>
</dbReference>
<proteinExistence type="predicted"/>
<name>B3QYH4_CHLT3</name>
<dbReference type="HOGENOM" id="CLU_128095_0_0_10"/>
<dbReference type="eggNOG" id="ENOG5032WC2">
    <property type="taxonomic scope" value="Bacteria"/>
</dbReference>
<gene>
    <name evidence="1" type="ordered locus">Ctha_1138</name>
</gene>
<dbReference type="KEGG" id="cts:Ctha_1138"/>
<evidence type="ECO:0000313" key="1">
    <source>
        <dbReference type="EMBL" id="ACF13602.1"/>
    </source>
</evidence>
<dbReference type="EMBL" id="CP001100">
    <property type="protein sequence ID" value="ACF13602.1"/>
    <property type="molecule type" value="Genomic_DNA"/>
</dbReference>
<protein>
    <submittedName>
        <fullName evidence="1">Uncharacterized protein</fullName>
    </submittedName>
</protein>
<dbReference type="RefSeq" id="WP_012499686.1">
    <property type="nucleotide sequence ID" value="NC_011026.1"/>
</dbReference>
<accession>B3QYH4</accession>
<organism evidence="1 2">
    <name type="scientific">Chloroherpeton thalassium (strain ATCC 35110 / GB-78)</name>
    <dbReference type="NCBI Taxonomy" id="517418"/>
    <lineage>
        <taxon>Bacteria</taxon>
        <taxon>Pseudomonadati</taxon>
        <taxon>Chlorobiota</taxon>
        <taxon>Chlorobiia</taxon>
        <taxon>Chlorobiales</taxon>
        <taxon>Chloroherpetonaceae</taxon>
        <taxon>Chloroherpeton</taxon>
    </lineage>
</organism>
<dbReference type="OrthoDB" id="965491at2"/>
<evidence type="ECO:0000313" key="2">
    <source>
        <dbReference type="Proteomes" id="UP000001208"/>
    </source>
</evidence>
<dbReference type="AlphaFoldDB" id="B3QYH4"/>
<reference evidence="1 2" key="1">
    <citation type="submission" date="2008-06" db="EMBL/GenBank/DDBJ databases">
        <title>Complete sequence of Chloroherpeton thalassium ATCC 35110.</title>
        <authorList>
            <consortium name="US DOE Joint Genome Institute"/>
            <person name="Lucas S."/>
            <person name="Copeland A."/>
            <person name="Lapidus A."/>
            <person name="Glavina del Rio T."/>
            <person name="Dalin E."/>
            <person name="Tice H."/>
            <person name="Bruce D."/>
            <person name="Goodwin L."/>
            <person name="Pitluck S."/>
            <person name="Schmutz J."/>
            <person name="Larimer F."/>
            <person name="Land M."/>
            <person name="Hauser L."/>
            <person name="Kyrpides N."/>
            <person name="Mikhailova N."/>
            <person name="Liu Z."/>
            <person name="Li T."/>
            <person name="Zhao F."/>
            <person name="Overmann J."/>
            <person name="Bryant D.A."/>
            <person name="Richardson P."/>
        </authorList>
    </citation>
    <scope>NUCLEOTIDE SEQUENCE [LARGE SCALE GENOMIC DNA]</scope>
    <source>
        <strain evidence="2">ATCC 35110 / GB-78</strain>
    </source>
</reference>
<dbReference type="STRING" id="517418.Ctha_1138"/>
<sequence length="134" mass="15541">MYKVCWDEHEIDRAALFRAYNADDGPEHGAEAIALLLIREQTNYTAIRRSVTTTGIDYWLGDKEITDNQIFPQTRGRLEISGILKRIPTNKPQYRVAKKIKQTRRSDDTSFPVYVIVVEFSTPVTTMLQRHVRN</sequence>